<evidence type="ECO:0000256" key="5">
    <source>
        <dbReference type="PROSITE-ProRule" id="PRU01240"/>
    </source>
</evidence>
<evidence type="ECO:0000256" key="3">
    <source>
        <dbReference type="ARBA" id="ARBA00022801"/>
    </source>
</evidence>
<evidence type="ECO:0000313" key="10">
    <source>
        <dbReference type="EMBL" id="GGM89112.1"/>
    </source>
</evidence>
<feature type="active site" description="Charge relay system" evidence="5">
    <location>
        <position position="155"/>
    </location>
</feature>
<dbReference type="PROSITE" id="PS51829">
    <property type="entry name" value="P_HOMO_B"/>
    <property type="match status" value="1"/>
</dbReference>
<dbReference type="PRINTS" id="PR00723">
    <property type="entry name" value="SUBTILISIN"/>
</dbReference>
<feature type="region of interest" description="Disordered" evidence="7">
    <location>
        <begin position="402"/>
        <end position="428"/>
    </location>
</feature>
<dbReference type="Proteomes" id="UP000597656">
    <property type="component" value="Unassembled WGS sequence"/>
</dbReference>
<dbReference type="InterPro" id="IPR023827">
    <property type="entry name" value="Peptidase_S8_Asp-AS"/>
</dbReference>
<reference evidence="11" key="1">
    <citation type="journal article" date="2019" name="Int. J. Syst. Evol. Microbiol.">
        <title>The Global Catalogue of Microorganisms (GCM) 10K type strain sequencing project: providing services to taxonomists for standard genome sequencing and annotation.</title>
        <authorList>
            <consortium name="The Broad Institute Genomics Platform"/>
            <consortium name="The Broad Institute Genome Sequencing Center for Infectious Disease"/>
            <person name="Wu L."/>
            <person name="Ma J."/>
        </authorList>
    </citation>
    <scope>NUCLEOTIDE SEQUENCE [LARGE SCALE GENOMIC DNA]</scope>
    <source>
        <strain evidence="11">CGMCC 4.7319</strain>
    </source>
</reference>
<comment type="similarity">
    <text evidence="1 5 6">Belongs to the peptidase S8 family.</text>
</comment>
<keyword evidence="3 5" id="KW-0378">Hydrolase</keyword>
<evidence type="ECO:0000256" key="7">
    <source>
        <dbReference type="SAM" id="MobiDB-lite"/>
    </source>
</evidence>
<evidence type="ECO:0000256" key="1">
    <source>
        <dbReference type="ARBA" id="ARBA00011073"/>
    </source>
</evidence>
<feature type="chain" id="PRO_5045357838" evidence="8">
    <location>
        <begin position="30"/>
        <end position="519"/>
    </location>
</feature>
<dbReference type="PROSITE" id="PS00137">
    <property type="entry name" value="SUBTILASE_HIS"/>
    <property type="match status" value="1"/>
</dbReference>
<name>A0ABQ2HU63_9PSEU</name>
<evidence type="ECO:0000256" key="6">
    <source>
        <dbReference type="RuleBase" id="RU003355"/>
    </source>
</evidence>
<evidence type="ECO:0000256" key="8">
    <source>
        <dbReference type="SAM" id="SignalP"/>
    </source>
</evidence>
<dbReference type="Gene3D" id="2.60.120.260">
    <property type="entry name" value="Galactose-binding domain-like"/>
    <property type="match status" value="1"/>
</dbReference>
<dbReference type="SUPFAM" id="SSF52743">
    <property type="entry name" value="Subtilisin-like"/>
    <property type="match status" value="1"/>
</dbReference>
<dbReference type="InterPro" id="IPR023828">
    <property type="entry name" value="Peptidase_S8_Ser-AS"/>
</dbReference>
<dbReference type="GO" id="GO:0006508">
    <property type="term" value="P:proteolysis"/>
    <property type="evidence" value="ECO:0007669"/>
    <property type="project" value="UniProtKB-KW"/>
</dbReference>
<dbReference type="RefSeq" id="WP_189155048.1">
    <property type="nucleotide sequence ID" value="NZ_BMNC01000003.1"/>
</dbReference>
<dbReference type="EMBL" id="BMNC01000003">
    <property type="protein sequence ID" value="GGM89112.1"/>
    <property type="molecule type" value="Genomic_DNA"/>
</dbReference>
<dbReference type="InterPro" id="IPR034193">
    <property type="entry name" value="PCSK9_ProteinaseK-like"/>
</dbReference>
<keyword evidence="11" id="KW-1185">Reference proteome</keyword>
<dbReference type="PROSITE" id="PS51892">
    <property type="entry name" value="SUBTILASE"/>
    <property type="match status" value="1"/>
</dbReference>
<dbReference type="SUPFAM" id="SSF54897">
    <property type="entry name" value="Protease propeptides/inhibitors"/>
    <property type="match status" value="1"/>
</dbReference>
<dbReference type="Pfam" id="PF05922">
    <property type="entry name" value="Inhibitor_I9"/>
    <property type="match status" value="1"/>
</dbReference>
<evidence type="ECO:0000256" key="4">
    <source>
        <dbReference type="ARBA" id="ARBA00022825"/>
    </source>
</evidence>
<dbReference type="CDD" id="cd04077">
    <property type="entry name" value="Peptidases_S8_PCSK9_ProteinaseK_like"/>
    <property type="match status" value="1"/>
</dbReference>
<feature type="domain" description="P/Homo B" evidence="9">
    <location>
        <begin position="399"/>
        <end position="519"/>
    </location>
</feature>
<feature type="active site" description="Charge relay system" evidence="5">
    <location>
        <position position="187"/>
    </location>
</feature>
<accession>A0ABQ2HU63</accession>
<dbReference type="InterPro" id="IPR050131">
    <property type="entry name" value="Peptidase_S8_subtilisin-like"/>
</dbReference>
<dbReference type="InterPro" id="IPR002884">
    <property type="entry name" value="P_dom"/>
</dbReference>
<protein>
    <submittedName>
        <fullName evidence="10">Serine protease</fullName>
    </submittedName>
</protein>
<sequence length="519" mass="52375">MGSSKPVRLAVMGVLTTAALVAALPPASAAPPEAPVRGADAPGAVKDNYIVVLKDDKQVDAKAGDLASKYGAKRKLTYTTAISGFSATMSEQQARRLAADPAVAYVEQDGIARGFGEQANPPSWGLDRLDQQSLPLDKKYAYPNDGGGATVYVVDSGISNHSDFSGRLTSGRDFIDNDNDASDCHGHGTHVAGTVGGTSYGVAKKVKLVSVRVLGCDNSGAWSAIIGGFDWVAQNAGANSVATASLGGSSTTSVDDAVKRILAKGITVTLAAGNFGQDACGTSPARVAGAITVAASDDQDRRATFPNGNLSNYGSCVDVFAPGNYIVSTSKNGGSQTMSGTSMATPHVAGAAAIHLTAKPGGSPAQVSAAIVGAALSGKITNPGNGSPNKLLNVTGLGGGTQPGECTAPGSTTELPVPDAGSAVESPISVSDCTGNASATTAVKVEVDHSYSADLAIDLVAPDGSVYSLKKPGGIGESGVRATYTVDASSEAKNGNWKLRLTDAYRYDTGSLKSWSITL</sequence>
<keyword evidence="8" id="KW-0732">Signal</keyword>
<keyword evidence="4 5" id="KW-0720">Serine protease</keyword>
<dbReference type="Pfam" id="PF00082">
    <property type="entry name" value="Peptidase_S8"/>
    <property type="match status" value="1"/>
</dbReference>
<dbReference type="PANTHER" id="PTHR43806">
    <property type="entry name" value="PEPTIDASE S8"/>
    <property type="match status" value="1"/>
</dbReference>
<gene>
    <name evidence="10" type="ORF">GCM10011609_27430</name>
</gene>
<proteinExistence type="inferred from homology"/>
<feature type="signal peptide" evidence="8">
    <location>
        <begin position="1"/>
        <end position="29"/>
    </location>
</feature>
<dbReference type="Pfam" id="PF01483">
    <property type="entry name" value="P_proprotein"/>
    <property type="match status" value="1"/>
</dbReference>
<dbReference type="PROSITE" id="PS00136">
    <property type="entry name" value="SUBTILASE_ASP"/>
    <property type="match status" value="1"/>
</dbReference>
<dbReference type="GO" id="GO:0008233">
    <property type="term" value="F:peptidase activity"/>
    <property type="evidence" value="ECO:0007669"/>
    <property type="project" value="UniProtKB-KW"/>
</dbReference>
<dbReference type="InterPro" id="IPR022398">
    <property type="entry name" value="Peptidase_S8_His-AS"/>
</dbReference>
<dbReference type="InterPro" id="IPR015500">
    <property type="entry name" value="Peptidase_S8_subtilisin-rel"/>
</dbReference>
<dbReference type="InterPro" id="IPR036852">
    <property type="entry name" value="Peptidase_S8/S53_dom_sf"/>
</dbReference>
<dbReference type="Gene3D" id="3.40.50.200">
    <property type="entry name" value="Peptidase S8/S53 domain"/>
    <property type="match status" value="1"/>
</dbReference>
<evidence type="ECO:0000313" key="11">
    <source>
        <dbReference type="Proteomes" id="UP000597656"/>
    </source>
</evidence>
<dbReference type="PANTHER" id="PTHR43806:SF11">
    <property type="entry name" value="CEREVISIN-RELATED"/>
    <property type="match status" value="1"/>
</dbReference>
<dbReference type="InterPro" id="IPR010259">
    <property type="entry name" value="S8pro/Inhibitor_I9"/>
</dbReference>
<dbReference type="Gene3D" id="3.30.70.80">
    <property type="entry name" value="Peptidase S8 propeptide/proteinase inhibitor I9"/>
    <property type="match status" value="1"/>
</dbReference>
<dbReference type="PROSITE" id="PS00138">
    <property type="entry name" value="SUBTILASE_SER"/>
    <property type="match status" value="1"/>
</dbReference>
<comment type="caution">
    <text evidence="10">The sequence shown here is derived from an EMBL/GenBank/DDBJ whole genome shotgun (WGS) entry which is preliminary data.</text>
</comment>
<dbReference type="SUPFAM" id="SSF49785">
    <property type="entry name" value="Galactose-binding domain-like"/>
    <property type="match status" value="1"/>
</dbReference>
<dbReference type="InterPro" id="IPR037045">
    <property type="entry name" value="S8pro/Inhibitor_I9_sf"/>
</dbReference>
<keyword evidence="2 5" id="KW-0645">Protease</keyword>
<evidence type="ECO:0000259" key="9">
    <source>
        <dbReference type="PROSITE" id="PS51829"/>
    </source>
</evidence>
<evidence type="ECO:0000256" key="2">
    <source>
        <dbReference type="ARBA" id="ARBA00022670"/>
    </source>
</evidence>
<feature type="active site" description="Charge relay system" evidence="5">
    <location>
        <position position="342"/>
    </location>
</feature>
<dbReference type="InterPro" id="IPR008979">
    <property type="entry name" value="Galactose-bd-like_sf"/>
</dbReference>
<organism evidence="10 11">
    <name type="scientific">Lentzea pudingi</name>
    <dbReference type="NCBI Taxonomy" id="1789439"/>
    <lineage>
        <taxon>Bacteria</taxon>
        <taxon>Bacillati</taxon>
        <taxon>Actinomycetota</taxon>
        <taxon>Actinomycetes</taxon>
        <taxon>Pseudonocardiales</taxon>
        <taxon>Pseudonocardiaceae</taxon>
        <taxon>Lentzea</taxon>
    </lineage>
</organism>
<dbReference type="InterPro" id="IPR000209">
    <property type="entry name" value="Peptidase_S8/S53_dom"/>
</dbReference>